<evidence type="ECO:0000313" key="9">
    <source>
        <dbReference type="Proteomes" id="UP000670475"/>
    </source>
</evidence>
<organism evidence="8 9">
    <name type="scientific">Streptomyces montanisoli</name>
    <dbReference type="NCBI Taxonomy" id="2798581"/>
    <lineage>
        <taxon>Bacteria</taxon>
        <taxon>Bacillati</taxon>
        <taxon>Actinomycetota</taxon>
        <taxon>Actinomycetes</taxon>
        <taxon>Kitasatosporales</taxon>
        <taxon>Streptomycetaceae</taxon>
        <taxon>Streptomyces</taxon>
    </lineage>
</organism>
<dbReference type="GO" id="GO:0016020">
    <property type="term" value="C:membrane"/>
    <property type="evidence" value="ECO:0007669"/>
    <property type="project" value="UniProtKB-SubCell"/>
</dbReference>
<evidence type="ECO:0000313" key="8">
    <source>
        <dbReference type="EMBL" id="MBP0456050.1"/>
    </source>
</evidence>
<dbReference type="GO" id="GO:0017004">
    <property type="term" value="P:cytochrome complex assembly"/>
    <property type="evidence" value="ECO:0007669"/>
    <property type="project" value="InterPro"/>
</dbReference>
<reference evidence="8" key="1">
    <citation type="submission" date="2021-03" db="EMBL/GenBank/DDBJ databases">
        <title>Whole genome sequence of Streptomyces bomunensis MMS17-BM035.</title>
        <authorList>
            <person name="Lee J.H."/>
        </authorList>
    </citation>
    <scope>NUCLEOTIDE SEQUENCE</scope>
    <source>
        <strain evidence="8">MMS17-BM035</strain>
    </source>
</reference>
<name>A0A940M9M1_9ACTN</name>
<gene>
    <name evidence="8" type="ORF">JFN87_00845</name>
</gene>
<feature type="transmembrane region" description="Helical" evidence="6">
    <location>
        <begin position="176"/>
        <end position="198"/>
    </location>
</feature>
<feature type="transmembrane region" description="Helical" evidence="6">
    <location>
        <begin position="139"/>
        <end position="164"/>
    </location>
</feature>
<comment type="caution">
    <text evidence="8">The sequence shown here is derived from an EMBL/GenBank/DDBJ whole genome shotgun (WGS) entry which is preliminary data.</text>
</comment>
<evidence type="ECO:0000256" key="2">
    <source>
        <dbReference type="ARBA" id="ARBA00006143"/>
    </source>
</evidence>
<feature type="transmembrane region" description="Helical" evidence="6">
    <location>
        <begin position="99"/>
        <end position="119"/>
    </location>
</feature>
<evidence type="ECO:0000256" key="3">
    <source>
        <dbReference type="ARBA" id="ARBA00022692"/>
    </source>
</evidence>
<keyword evidence="9" id="KW-1185">Reference proteome</keyword>
<dbReference type="PANTHER" id="PTHR31272">
    <property type="entry name" value="CYTOCHROME C-TYPE BIOGENESIS PROTEIN HI_1454-RELATED"/>
    <property type="match status" value="1"/>
</dbReference>
<keyword evidence="4 6" id="KW-1133">Transmembrane helix</keyword>
<comment type="subcellular location">
    <subcellularLocation>
        <location evidence="1">Membrane</location>
        <topology evidence="1">Multi-pass membrane protein</topology>
    </subcellularLocation>
</comment>
<evidence type="ECO:0000259" key="7">
    <source>
        <dbReference type="Pfam" id="PF02683"/>
    </source>
</evidence>
<protein>
    <submittedName>
        <fullName evidence="8">Sulfite exporter TauE/SafE family protein</fullName>
    </submittedName>
</protein>
<dbReference type="InterPro" id="IPR003834">
    <property type="entry name" value="Cyt_c_assmbl_TM_dom"/>
</dbReference>
<dbReference type="EMBL" id="JAGIQL010000002">
    <property type="protein sequence ID" value="MBP0456050.1"/>
    <property type="molecule type" value="Genomic_DNA"/>
</dbReference>
<dbReference type="Pfam" id="PF02683">
    <property type="entry name" value="DsbD_TM"/>
    <property type="match status" value="1"/>
</dbReference>
<keyword evidence="5 6" id="KW-0472">Membrane</keyword>
<evidence type="ECO:0000256" key="4">
    <source>
        <dbReference type="ARBA" id="ARBA00022989"/>
    </source>
</evidence>
<dbReference type="Proteomes" id="UP000670475">
    <property type="component" value="Unassembled WGS sequence"/>
</dbReference>
<feature type="transmembrane region" description="Helical" evidence="6">
    <location>
        <begin position="69"/>
        <end position="92"/>
    </location>
</feature>
<evidence type="ECO:0000256" key="6">
    <source>
        <dbReference type="SAM" id="Phobius"/>
    </source>
</evidence>
<feature type="transmembrane region" description="Helical" evidence="6">
    <location>
        <begin position="218"/>
        <end position="236"/>
    </location>
</feature>
<accession>A0A940M9M1</accession>
<keyword evidence="3 6" id="KW-0812">Transmembrane</keyword>
<dbReference type="InterPro" id="IPR051790">
    <property type="entry name" value="Cytochrome_c-biogenesis_DsbD"/>
</dbReference>
<evidence type="ECO:0000256" key="5">
    <source>
        <dbReference type="ARBA" id="ARBA00023136"/>
    </source>
</evidence>
<evidence type="ECO:0000256" key="1">
    <source>
        <dbReference type="ARBA" id="ARBA00004141"/>
    </source>
</evidence>
<feature type="domain" description="Cytochrome C biogenesis protein transmembrane" evidence="7">
    <location>
        <begin position="15"/>
        <end position="210"/>
    </location>
</feature>
<comment type="similarity">
    <text evidence="2">Belongs to the DsbD family.</text>
</comment>
<proteinExistence type="inferred from homology"/>
<dbReference type="AlphaFoldDB" id="A0A940M9M1"/>
<dbReference type="PANTHER" id="PTHR31272:SF4">
    <property type="entry name" value="CYTOCHROME C-TYPE BIOGENESIS PROTEIN HI_1454-RELATED"/>
    <property type="match status" value="1"/>
</dbReference>
<sequence>MAGAIANTVGSGPLLLALLLALAAGALSFFSPCCLPLAPAYLSYAAGLSGTDGNERTGSRGRVLAGSVLFTAGFGAVFASYGAAFGGMGALLVRQQRPIAIVLGSLTVLLGLSFSGLLWRVPLLGGTFRPRWRPRAGLAGAPLLGALFGIGWTPCIGPTLAAVLSLSATSASASRGAALSLTYSLGLGLPFLIAALSVDGAVRRFGFARRHARTLTRAGGVFLVLLGILQITGLWTDLISRLQGTITGFQLPL</sequence>